<dbReference type="EMBL" id="NBUC01000065">
    <property type="protein sequence ID" value="PLU04530.1"/>
    <property type="molecule type" value="Genomic_DNA"/>
</dbReference>
<comment type="caution">
    <text evidence="1">The sequence shown here is derived from an EMBL/GenBank/DDBJ whole genome shotgun (WGS) entry which is preliminary data.</text>
</comment>
<sequence>MARERHKHTLGDGPIQSDLRHMMNGLARGLDEILNGHSSGKKNGFVLMVFPFTGHDGRCNYISNARREDIVVLLKEQLARFEGQPDMEGKA</sequence>
<evidence type="ECO:0000313" key="2">
    <source>
        <dbReference type="Proteomes" id="UP001190825"/>
    </source>
</evidence>
<protein>
    <submittedName>
        <fullName evidence="1">Uncharacterized protein</fullName>
    </submittedName>
</protein>
<accession>A0ABX4TMN0</accession>
<organism evidence="1 2">
    <name type="scientific">Sinorhizobium medicae</name>
    <dbReference type="NCBI Taxonomy" id="110321"/>
    <lineage>
        <taxon>Bacteria</taxon>
        <taxon>Pseudomonadati</taxon>
        <taxon>Pseudomonadota</taxon>
        <taxon>Alphaproteobacteria</taxon>
        <taxon>Hyphomicrobiales</taxon>
        <taxon>Rhizobiaceae</taxon>
        <taxon>Sinorhizobium/Ensifer group</taxon>
        <taxon>Sinorhizobium</taxon>
    </lineage>
</organism>
<proteinExistence type="predicted"/>
<reference evidence="1 2" key="1">
    <citation type="journal article" date="2018" name="FEMS Microbiol. Ecol.">
        <title>Co-invading symbiotic mutualists of Medicago polymorpha retain high ancestral diversity and contain diverse accessory genomes.</title>
        <authorList>
            <person name="Porter S.S."/>
            <person name="Faber-Hammond J.J."/>
            <person name="Friesen M.L."/>
        </authorList>
    </citation>
    <scope>NUCLEOTIDE SEQUENCE [LARGE SCALE GENOMIC DNA]</scope>
    <source>
        <strain evidence="1 2">Str16</strain>
    </source>
</reference>
<keyword evidence="2" id="KW-1185">Reference proteome</keyword>
<evidence type="ECO:0000313" key="1">
    <source>
        <dbReference type="EMBL" id="PLU04530.1"/>
    </source>
</evidence>
<dbReference type="RefSeq" id="WP_018208409.1">
    <property type="nucleotide sequence ID" value="NZ_NBUC01000065.1"/>
</dbReference>
<dbReference type="Proteomes" id="UP001190825">
    <property type="component" value="Unassembled WGS sequence"/>
</dbReference>
<gene>
    <name evidence="1" type="ORF">BMJ33_11745</name>
</gene>
<name>A0ABX4TMN0_9HYPH</name>